<keyword evidence="2" id="KW-1185">Reference proteome</keyword>
<evidence type="ECO:0000313" key="2">
    <source>
        <dbReference type="Proteomes" id="UP000827986"/>
    </source>
</evidence>
<name>A0A9D4API0_9SAUR</name>
<gene>
    <name evidence="1" type="ORF">KIL84_023098</name>
</gene>
<comment type="caution">
    <text evidence="1">The sequence shown here is derived from an EMBL/GenBank/DDBJ whole genome shotgun (WGS) entry which is preliminary data.</text>
</comment>
<dbReference type="EMBL" id="JAHDVG010000488">
    <property type="protein sequence ID" value="KAH1165539.1"/>
    <property type="molecule type" value="Genomic_DNA"/>
</dbReference>
<sequence>MSWMTLQERHLTAPSTLKHSQNGLYSYVWPSSNFSASCSSRKSLFLFNIQKMTTINLGLNHGDNHNILKQVLSYHHLQYSTTEQFKKQIQLSPKYTGQIQIHRSTIRYRSEQEK</sequence>
<dbReference type="Proteomes" id="UP000827986">
    <property type="component" value="Unassembled WGS sequence"/>
</dbReference>
<accession>A0A9D4API0</accession>
<dbReference type="AlphaFoldDB" id="A0A9D4API0"/>
<proteinExistence type="predicted"/>
<reference evidence="1" key="1">
    <citation type="submission" date="2021-09" db="EMBL/GenBank/DDBJ databases">
        <title>The genome of Mauremys mutica provides insights into the evolution of semi-aquatic lifestyle.</title>
        <authorList>
            <person name="Gong S."/>
            <person name="Gao Y."/>
        </authorList>
    </citation>
    <scope>NUCLEOTIDE SEQUENCE</scope>
    <source>
        <strain evidence="1">MM-2020</strain>
        <tissue evidence="1">Muscle</tissue>
    </source>
</reference>
<organism evidence="1 2">
    <name type="scientific">Mauremys mutica</name>
    <name type="common">yellowpond turtle</name>
    <dbReference type="NCBI Taxonomy" id="74926"/>
    <lineage>
        <taxon>Eukaryota</taxon>
        <taxon>Metazoa</taxon>
        <taxon>Chordata</taxon>
        <taxon>Craniata</taxon>
        <taxon>Vertebrata</taxon>
        <taxon>Euteleostomi</taxon>
        <taxon>Archelosauria</taxon>
        <taxon>Testudinata</taxon>
        <taxon>Testudines</taxon>
        <taxon>Cryptodira</taxon>
        <taxon>Durocryptodira</taxon>
        <taxon>Testudinoidea</taxon>
        <taxon>Geoemydidae</taxon>
        <taxon>Geoemydinae</taxon>
        <taxon>Mauremys</taxon>
    </lineage>
</organism>
<evidence type="ECO:0000313" key="1">
    <source>
        <dbReference type="EMBL" id="KAH1165539.1"/>
    </source>
</evidence>
<protein>
    <submittedName>
        <fullName evidence="1">Uncharacterized protein</fullName>
    </submittedName>
</protein>